<dbReference type="AlphaFoldDB" id="A0A4Y2JCE4"/>
<organism evidence="1 2">
    <name type="scientific">Araneus ventricosus</name>
    <name type="common">Orbweaver spider</name>
    <name type="synonym">Epeira ventricosa</name>
    <dbReference type="NCBI Taxonomy" id="182803"/>
    <lineage>
        <taxon>Eukaryota</taxon>
        <taxon>Metazoa</taxon>
        <taxon>Ecdysozoa</taxon>
        <taxon>Arthropoda</taxon>
        <taxon>Chelicerata</taxon>
        <taxon>Arachnida</taxon>
        <taxon>Araneae</taxon>
        <taxon>Araneomorphae</taxon>
        <taxon>Entelegynae</taxon>
        <taxon>Araneoidea</taxon>
        <taxon>Araneidae</taxon>
        <taxon>Araneus</taxon>
    </lineage>
</organism>
<gene>
    <name evidence="1" type="ORF">AVEN_168507_1</name>
</gene>
<keyword evidence="2" id="KW-1185">Reference proteome</keyword>
<accession>A0A4Y2JCE4</accession>
<proteinExistence type="predicted"/>
<feature type="non-terminal residue" evidence="1">
    <location>
        <position position="1"/>
    </location>
</feature>
<comment type="caution">
    <text evidence="1">The sequence shown here is derived from an EMBL/GenBank/DDBJ whole genome shotgun (WGS) entry which is preliminary data.</text>
</comment>
<evidence type="ECO:0000313" key="1">
    <source>
        <dbReference type="EMBL" id="GBM87730.1"/>
    </source>
</evidence>
<evidence type="ECO:0000313" key="2">
    <source>
        <dbReference type="Proteomes" id="UP000499080"/>
    </source>
</evidence>
<dbReference type="Proteomes" id="UP000499080">
    <property type="component" value="Unassembled WGS sequence"/>
</dbReference>
<protein>
    <submittedName>
        <fullName evidence="1">Uncharacterized protein</fullName>
    </submittedName>
</protein>
<dbReference type="EMBL" id="BGPR01266892">
    <property type="protein sequence ID" value="GBM87730.1"/>
    <property type="molecule type" value="Genomic_DNA"/>
</dbReference>
<name>A0A4Y2JCE4_ARAVE</name>
<reference evidence="1 2" key="1">
    <citation type="journal article" date="2019" name="Sci. Rep.">
        <title>Orb-weaving spider Araneus ventricosus genome elucidates the spidroin gene catalogue.</title>
        <authorList>
            <person name="Kono N."/>
            <person name="Nakamura H."/>
            <person name="Ohtoshi R."/>
            <person name="Moran D.A.P."/>
            <person name="Shinohara A."/>
            <person name="Yoshida Y."/>
            <person name="Fujiwara M."/>
            <person name="Mori M."/>
            <person name="Tomita M."/>
            <person name="Arakawa K."/>
        </authorList>
    </citation>
    <scope>NUCLEOTIDE SEQUENCE [LARGE SCALE GENOMIC DNA]</scope>
</reference>
<sequence length="41" mass="4989">LELAVNFRSRDLRRLIITIKVRLVEHLLSKCMEHHEYVDEI</sequence>